<evidence type="ECO:0000256" key="4">
    <source>
        <dbReference type="ARBA" id="ARBA00022692"/>
    </source>
</evidence>
<feature type="transmembrane region" description="Helical" evidence="9">
    <location>
        <begin position="47"/>
        <end position="66"/>
    </location>
</feature>
<dbReference type="EMBL" id="KV423937">
    <property type="protein sequence ID" value="KZT59713.1"/>
    <property type="molecule type" value="Genomic_DNA"/>
</dbReference>
<proteinExistence type="inferred from homology"/>
<dbReference type="STRING" id="1353952.A0A165HT68"/>
<feature type="transmembrane region" description="Helical" evidence="9">
    <location>
        <begin position="78"/>
        <end position="99"/>
    </location>
</feature>
<keyword evidence="12" id="KW-1185">Reference proteome</keyword>
<dbReference type="AlphaFoldDB" id="A0A165HT68"/>
<evidence type="ECO:0000256" key="9">
    <source>
        <dbReference type="SAM" id="Phobius"/>
    </source>
</evidence>
<feature type="compositionally biased region" description="Polar residues" evidence="8">
    <location>
        <begin position="292"/>
        <end position="315"/>
    </location>
</feature>
<evidence type="ECO:0000313" key="11">
    <source>
        <dbReference type="EMBL" id="KZT59713.1"/>
    </source>
</evidence>
<feature type="transmembrane region" description="Helical" evidence="9">
    <location>
        <begin position="146"/>
        <end position="167"/>
    </location>
</feature>
<dbReference type="GO" id="GO:0012505">
    <property type="term" value="C:endomembrane system"/>
    <property type="evidence" value="ECO:0007669"/>
    <property type="project" value="UniProtKB-SubCell"/>
</dbReference>
<evidence type="ECO:0000256" key="8">
    <source>
        <dbReference type="SAM" id="MobiDB-lite"/>
    </source>
</evidence>
<feature type="transmembrane region" description="Helical" evidence="9">
    <location>
        <begin position="380"/>
        <end position="399"/>
    </location>
</feature>
<dbReference type="Pfam" id="PF01699">
    <property type="entry name" value="Na_Ca_ex"/>
    <property type="match status" value="2"/>
</dbReference>
<comment type="subcellular location">
    <subcellularLocation>
        <location evidence="1">Endomembrane system</location>
        <topology evidence="1">Multi-pass membrane protein</topology>
    </subcellularLocation>
</comment>
<dbReference type="Proteomes" id="UP000076842">
    <property type="component" value="Unassembled WGS sequence"/>
</dbReference>
<sequence length="507" mass="55099">MTLAQWTKEFHRGVMVATSQNWPLNSLLVFLVAGWIARFVAPTRDGVVFSFNFLALIPLSNLLCWTTDELSKSTGETLAALLNVALGNFVELIVAILALAHCQLTIVQSSLIGSVLSNLLLVLGMSFFVGGLRYYEQGFQITPSQVNSGILVLGAIAFLVPGIYNIAVQAMHDTGDLTDLDKATQTASLGMDILKISRGISVILLFVYIFQLVFALWTHSTLVNSRGPASEPYRSPPNLLRPIGRVKKLFRDATDSVQHQVMKLSHRRPRVAEDPELGTANALGLYELPSNQPAQSELGSTSKQTSPTSNETLSDGNPDVQVPLAALVLLPEDFEEPKLMRAWVAVVLLVMIAALVATTAEFLVGSINGIVASGNISQEFVGMILLPFAGNAAEHFTAVTMAWKDKRDMSISIAVGSAIQITHLVIPLVVIMAWCFPAPISKPLSLLFDPLSTVLLFLSVLLVNHTMADAKSNWLEGWILMTLYVIIALIYWYYPGYDAASAIGLTC</sequence>
<comment type="similarity">
    <text evidence="2">Belongs to the Ca(2+):cation antiporter (CaCA) (TC 2.A.19) family.</text>
</comment>
<feature type="transmembrane region" description="Helical" evidence="9">
    <location>
        <begin position="196"/>
        <end position="217"/>
    </location>
</feature>
<dbReference type="GO" id="GO:0015369">
    <property type="term" value="F:calcium:proton antiporter activity"/>
    <property type="evidence" value="ECO:0007669"/>
    <property type="project" value="TreeGrafter"/>
</dbReference>
<dbReference type="InterPro" id="IPR004713">
    <property type="entry name" value="CaH_exchang"/>
</dbReference>
<dbReference type="OrthoDB" id="1699231at2759"/>
<dbReference type="GO" id="GO:0000329">
    <property type="term" value="C:fungal-type vacuole membrane"/>
    <property type="evidence" value="ECO:0007669"/>
    <property type="project" value="TreeGrafter"/>
</dbReference>
<evidence type="ECO:0000256" key="6">
    <source>
        <dbReference type="ARBA" id="ARBA00023065"/>
    </source>
</evidence>
<keyword evidence="6" id="KW-0406">Ion transport</keyword>
<dbReference type="PANTHER" id="PTHR31503">
    <property type="entry name" value="VACUOLAR CALCIUM ION TRANSPORTER"/>
    <property type="match status" value="1"/>
</dbReference>
<evidence type="ECO:0000256" key="5">
    <source>
        <dbReference type="ARBA" id="ARBA00022989"/>
    </source>
</evidence>
<feature type="transmembrane region" description="Helical" evidence="9">
    <location>
        <begin position="475"/>
        <end position="494"/>
    </location>
</feature>
<dbReference type="InterPro" id="IPR044880">
    <property type="entry name" value="NCX_ion-bd_dom_sf"/>
</dbReference>
<reference evidence="11 12" key="1">
    <citation type="journal article" date="2016" name="Mol. Biol. Evol.">
        <title>Comparative Genomics of Early-Diverging Mushroom-Forming Fungi Provides Insights into the Origins of Lignocellulose Decay Capabilities.</title>
        <authorList>
            <person name="Nagy L.G."/>
            <person name="Riley R."/>
            <person name="Tritt A."/>
            <person name="Adam C."/>
            <person name="Daum C."/>
            <person name="Floudas D."/>
            <person name="Sun H."/>
            <person name="Yadav J.S."/>
            <person name="Pangilinan J."/>
            <person name="Larsson K.H."/>
            <person name="Matsuura K."/>
            <person name="Barry K."/>
            <person name="Labutti K."/>
            <person name="Kuo R."/>
            <person name="Ohm R.A."/>
            <person name="Bhattacharya S.S."/>
            <person name="Shirouzu T."/>
            <person name="Yoshinaga Y."/>
            <person name="Martin F.M."/>
            <person name="Grigoriev I.V."/>
            <person name="Hibbett D.S."/>
        </authorList>
    </citation>
    <scope>NUCLEOTIDE SEQUENCE [LARGE SCALE GENOMIC DNA]</scope>
    <source>
        <strain evidence="11 12">HHB12733</strain>
    </source>
</reference>
<feature type="transmembrane region" description="Helical" evidence="9">
    <location>
        <begin position="111"/>
        <end position="134"/>
    </location>
</feature>
<gene>
    <name evidence="11" type="ORF">CALCODRAFT_554028</name>
</gene>
<dbReference type="FunFam" id="1.20.1420.30:FF:000024">
    <property type="entry name" value="Calcium/proton exchanger, variant"/>
    <property type="match status" value="1"/>
</dbReference>
<keyword evidence="3" id="KW-0813">Transport</keyword>
<keyword evidence="5 9" id="KW-1133">Transmembrane helix</keyword>
<evidence type="ECO:0000256" key="7">
    <source>
        <dbReference type="ARBA" id="ARBA00023136"/>
    </source>
</evidence>
<feature type="transmembrane region" description="Helical" evidence="9">
    <location>
        <begin position="21"/>
        <end position="41"/>
    </location>
</feature>
<feature type="transmembrane region" description="Helical" evidence="9">
    <location>
        <begin position="446"/>
        <end position="463"/>
    </location>
</feature>
<feature type="transmembrane region" description="Helical" evidence="9">
    <location>
        <begin position="342"/>
        <end position="360"/>
    </location>
</feature>
<evidence type="ECO:0000256" key="2">
    <source>
        <dbReference type="ARBA" id="ARBA00008170"/>
    </source>
</evidence>
<evidence type="ECO:0000313" key="12">
    <source>
        <dbReference type="Proteomes" id="UP000076842"/>
    </source>
</evidence>
<keyword evidence="4 9" id="KW-0812">Transmembrane</keyword>
<feature type="domain" description="Sodium/calcium exchanger membrane region" evidence="10">
    <location>
        <begin position="345"/>
        <end position="491"/>
    </location>
</feature>
<protein>
    <recommendedName>
        <fullName evidence="10">Sodium/calcium exchanger membrane region domain-containing protein</fullName>
    </recommendedName>
</protein>
<accession>A0A165HT68</accession>
<dbReference type="Gene3D" id="1.20.1420.30">
    <property type="entry name" value="NCX, central ion-binding region"/>
    <property type="match status" value="2"/>
</dbReference>
<feature type="transmembrane region" description="Helical" evidence="9">
    <location>
        <begin position="411"/>
        <end position="434"/>
    </location>
</feature>
<dbReference type="GO" id="GO:0006874">
    <property type="term" value="P:intracellular calcium ion homeostasis"/>
    <property type="evidence" value="ECO:0007669"/>
    <property type="project" value="TreeGrafter"/>
</dbReference>
<dbReference type="InterPro" id="IPR004837">
    <property type="entry name" value="NaCa_Exmemb"/>
</dbReference>
<feature type="domain" description="Sodium/calcium exchanger membrane region" evidence="10">
    <location>
        <begin position="48"/>
        <end position="217"/>
    </location>
</feature>
<evidence type="ECO:0000259" key="10">
    <source>
        <dbReference type="Pfam" id="PF01699"/>
    </source>
</evidence>
<dbReference type="InParanoid" id="A0A165HT68"/>
<feature type="region of interest" description="Disordered" evidence="8">
    <location>
        <begin position="292"/>
        <end position="318"/>
    </location>
</feature>
<dbReference type="PANTHER" id="PTHR31503:SF20">
    <property type="entry name" value="CA(2+)_H(+) EXCHANGER, PUTATIVE (EUROFUNG)-RELATED"/>
    <property type="match status" value="1"/>
</dbReference>
<name>A0A165HT68_9BASI</name>
<keyword evidence="7 9" id="KW-0472">Membrane</keyword>
<organism evidence="11 12">
    <name type="scientific">Calocera cornea HHB12733</name>
    <dbReference type="NCBI Taxonomy" id="1353952"/>
    <lineage>
        <taxon>Eukaryota</taxon>
        <taxon>Fungi</taxon>
        <taxon>Dikarya</taxon>
        <taxon>Basidiomycota</taxon>
        <taxon>Agaricomycotina</taxon>
        <taxon>Dacrymycetes</taxon>
        <taxon>Dacrymycetales</taxon>
        <taxon>Dacrymycetaceae</taxon>
        <taxon>Calocera</taxon>
    </lineage>
</organism>
<evidence type="ECO:0000256" key="1">
    <source>
        <dbReference type="ARBA" id="ARBA00004127"/>
    </source>
</evidence>
<evidence type="ECO:0000256" key="3">
    <source>
        <dbReference type="ARBA" id="ARBA00022448"/>
    </source>
</evidence>